<organism evidence="2 3">
    <name type="scientific">Bugula neritina</name>
    <name type="common">Brown bryozoan</name>
    <name type="synonym">Sertularia neritina</name>
    <dbReference type="NCBI Taxonomy" id="10212"/>
    <lineage>
        <taxon>Eukaryota</taxon>
        <taxon>Metazoa</taxon>
        <taxon>Spiralia</taxon>
        <taxon>Lophotrochozoa</taxon>
        <taxon>Bryozoa</taxon>
        <taxon>Gymnolaemata</taxon>
        <taxon>Cheilostomatida</taxon>
        <taxon>Flustrina</taxon>
        <taxon>Buguloidea</taxon>
        <taxon>Bugulidae</taxon>
        <taxon>Bugula</taxon>
    </lineage>
</organism>
<accession>A0A7J7JVH5</accession>
<feature type="transmembrane region" description="Helical" evidence="1">
    <location>
        <begin position="50"/>
        <end position="69"/>
    </location>
</feature>
<protein>
    <submittedName>
        <fullName evidence="2">Uncharacterized protein</fullName>
    </submittedName>
</protein>
<reference evidence="2" key="1">
    <citation type="submission" date="2020-06" db="EMBL/GenBank/DDBJ databases">
        <title>Draft genome of Bugula neritina, a colonial animal packing powerful symbionts and potential medicines.</title>
        <authorList>
            <person name="Rayko M."/>
        </authorList>
    </citation>
    <scope>NUCLEOTIDE SEQUENCE [LARGE SCALE GENOMIC DNA]</scope>
    <source>
        <strain evidence="2">Kwan_BN1</strain>
    </source>
</reference>
<proteinExistence type="predicted"/>
<evidence type="ECO:0000256" key="1">
    <source>
        <dbReference type="SAM" id="Phobius"/>
    </source>
</evidence>
<dbReference type="AlphaFoldDB" id="A0A7J7JVH5"/>
<feature type="transmembrane region" description="Helical" evidence="1">
    <location>
        <begin position="27"/>
        <end position="44"/>
    </location>
</feature>
<comment type="caution">
    <text evidence="2">The sequence shown here is derived from an EMBL/GenBank/DDBJ whole genome shotgun (WGS) entry which is preliminary data.</text>
</comment>
<keyword evidence="1" id="KW-0472">Membrane</keyword>
<evidence type="ECO:0000313" key="3">
    <source>
        <dbReference type="Proteomes" id="UP000593567"/>
    </source>
</evidence>
<keyword evidence="1" id="KW-0812">Transmembrane</keyword>
<keyword evidence="3" id="KW-1185">Reference proteome</keyword>
<keyword evidence="1" id="KW-1133">Transmembrane helix</keyword>
<gene>
    <name evidence="2" type="ORF">EB796_011971</name>
</gene>
<dbReference type="EMBL" id="VXIV02001793">
    <property type="protein sequence ID" value="KAF6029724.1"/>
    <property type="molecule type" value="Genomic_DNA"/>
</dbReference>
<dbReference type="Proteomes" id="UP000593567">
    <property type="component" value="Unassembled WGS sequence"/>
</dbReference>
<evidence type="ECO:0000313" key="2">
    <source>
        <dbReference type="EMBL" id="KAF6029724.1"/>
    </source>
</evidence>
<sequence>MRNQYECGDFRALSTIMLLISRRRASYYYIITMRLILSWLRLSVGLFHLQVADGCFIIFLLDGLVLVGVV</sequence>
<name>A0A7J7JVH5_BUGNE</name>